<keyword evidence="1" id="KW-0067">ATP-binding</keyword>
<proteinExistence type="predicted"/>
<dbReference type="Pfam" id="PF13589">
    <property type="entry name" value="HATPase_c_3"/>
    <property type="match status" value="1"/>
</dbReference>
<dbReference type="Proteomes" id="UP001629432">
    <property type="component" value="Unassembled WGS sequence"/>
</dbReference>
<accession>A0ABW9E519</accession>
<organism evidence="1 2">
    <name type="scientific">Paraburkholderia metrosideri</name>
    <dbReference type="NCBI Taxonomy" id="580937"/>
    <lineage>
        <taxon>Bacteria</taxon>
        <taxon>Pseudomonadati</taxon>
        <taxon>Pseudomonadota</taxon>
        <taxon>Betaproteobacteria</taxon>
        <taxon>Burkholderiales</taxon>
        <taxon>Burkholderiaceae</taxon>
        <taxon>Paraburkholderia</taxon>
    </lineage>
</organism>
<keyword evidence="2" id="KW-1185">Reference proteome</keyword>
<dbReference type="InterPro" id="IPR036890">
    <property type="entry name" value="HATPase_C_sf"/>
</dbReference>
<reference evidence="1 2" key="1">
    <citation type="journal article" date="2024" name="Chem. Sci.">
        <title>Discovery of megapolipeptins by genome mining of a Burkholderiales bacteria collection.</title>
        <authorList>
            <person name="Paulo B.S."/>
            <person name="Recchia M.J.J."/>
            <person name="Lee S."/>
            <person name="Fergusson C.H."/>
            <person name="Romanowski S.B."/>
            <person name="Hernandez A."/>
            <person name="Krull N."/>
            <person name="Liu D.Y."/>
            <person name="Cavanagh H."/>
            <person name="Bos A."/>
            <person name="Gray C.A."/>
            <person name="Murphy B.T."/>
            <person name="Linington R.G."/>
            <person name="Eustaquio A.S."/>
        </authorList>
    </citation>
    <scope>NUCLEOTIDE SEQUENCE [LARGE SCALE GENOMIC DNA]</scope>
    <source>
        <strain evidence="1 2">RL17-338-BIC-A</strain>
    </source>
</reference>
<evidence type="ECO:0000313" key="2">
    <source>
        <dbReference type="Proteomes" id="UP001629432"/>
    </source>
</evidence>
<dbReference type="EMBL" id="JAQQCF010000056">
    <property type="protein sequence ID" value="MFM0642082.1"/>
    <property type="molecule type" value="Genomic_DNA"/>
</dbReference>
<dbReference type="SUPFAM" id="SSF55874">
    <property type="entry name" value="ATPase domain of HSP90 chaperone/DNA topoisomerase II/histidine kinase"/>
    <property type="match status" value="1"/>
</dbReference>
<evidence type="ECO:0000313" key="1">
    <source>
        <dbReference type="EMBL" id="MFM0642082.1"/>
    </source>
</evidence>
<keyword evidence="1" id="KW-0547">Nucleotide-binding</keyword>
<name>A0ABW9E519_9BURK</name>
<protein>
    <submittedName>
        <fullName evidence="1">ATP-binding protein</fullName>
    </submittedName>
</protein>
<dbReference type="GO" id="GO:0005524">
    <property type="term" value="F:ATP binding"/>
    <property type="evidence" value="ECO:0007669"/>
    <property type="project" value="UniProtKB-KW"/>
</dbReference>
<sequence>MADIDFSGTTEISDEGIKKHFKNIEPWGALFELTWNGLDANASTVEVSIVENQLGGVENIMVLDNGDGVDFENIKENFGRFNDSPKKENAAQHGLHGRGRLAFHRLCNQATWNTKSAKGSARITVESSNIKHYSGTKIDAKSTHNSLKKFQAGTCVELTGFHQNLPLTEKLKEFFSMEFGWHLALNPQHRVCINGTSVLVPEHEIHQEKFDISDNSFDINIIRWNSKPNSEKSFIYLLNSSGKPVHKQLSSFNHKTNFHVSIYIKSAWADTFIAGGASLFSEKSKTVDSEVWRKLSKYVGDFVQRVYDDFLRRFVEQEIAKYIEEGIFPAYNGIEPEHAKWRMENAKSIVKAVYTADPTVFNSLNKKQKKVIVRLLDRIAVSNENDALFEILNSVLDLGEESTKMLAEQLQKTELENIVSTIEIIQQRQAAVQKIRALMNDHYKTVKETPDLQKIIECNTWLFGHRYETIGAEEDTFTKIAKSLRDKVKNIKDIEEEDVSDGADVAGANRQTDLFLARKIVTHDSFGKQFYRCIIIEIKRPSVSLNVKHLRQLDDYADIVKRHPEFSSELMHFELILIGRRISAADTEIDSRMRGQIAKGEMGLVSDDPRMKRYVLNWYTVLDSFEVSNDFLLKKLKTRRDSFSDLSKDDLVRDLQTVTD</sequence>
<dbReference type="RefSeq" id="WP_408340674.1">
    <property type="nucleotide sequence ID" value="NZ_JAQQCF010000056.1"/>
</dbReference>
<dbReference type="Gene3D" id="3.30.565.10">
    <property type="entry name" value="Histidine kinase-like ATPase, C-terminal domain"/>
    <property type="match status" value="1"/>
</dbReference>
<gene>
    <name evidence="1" type="ORF">PQQ63_35950</name>
</gene>
<comment type="caution">
    <text evidence="1">The sequence shown here is derived from an EMBL/GenBank/DDBJ whole genome shotgun (WGS) entry which is preliminary data.</text>
</comment>